<protein>
    <submittedName>
        <fullName evidence="2">FAD-dependent oxidoreductase</fullName>
    </submittedName>
</protein>
<dbReference type="EMBL" id="CP060139">
    <property type="protein sequence ID" value="QNR24108.1"/>
    <property type="molecule type" value="Genomic_DNA"/>
</dbReference>
<dbReference type="InterPro" id="IPR036188">
    <property type="entry name" value="FAD/NAD-bd_sf"/>
</dbReference>
<evidence type="ECO:0000313" key="3">
    <source>
        <dbReference type="Proteomes" id="UP000516305"/>
    </source>
</evidence>
<accession>A0A7H0VEG0</accession>
<dbReference type="Gene3D" id="3.50.50.60">
    <property type="entry name" value="FAD/NAD(P)-binding domain"/>
    <property type="match status" value="1"/>
</dbReference>
<keyword evidence="3" id="KW-1185">Reference proteome</keyword>
<dbReference type="InterPro" id="IPR002937">
    <property type="entry name" value="Amino_oxidase"/>
</dbReference>
<dbReference type="PANTHER" id="PTHR42841">
    <property type="entry name" value="AMINE OXIDASE"/>
    <property type="match status" value="1"/>
</dbReference>
<name>A0A7H0VEG0_9FLAO</name>
<organism evidence="2 3">
    <name type="scientific">Croceimicrobium hydrocarbonivorans</name>
    <dbReference type="NCBI Taxonomy" id="2761580"/>
    <lineage>
        <taxon>Bacteria</taxon>
        <taxon>Pseudomonadati</taxon>
        <taxon>Bacteroidota</taxon>
        <taxon>Flavobacteriia</taxon>
        <taxon>Flavobacteriales</taxon>
        <taxon>Owenweeksiaceae</taxon>
        <taxon>Croceimicrobium</taxon>
    </lineage>
</organism>
<dbReference type="Proteomes" id="UP000516305">
    <property type="component" value="Chromosome"/>
</dbReference>
<feature type="domain" description="Amine oxidase" evidence="1">
    <location>
        <begin position="13"/>
        <end position="409"/>
    </location>
</feature>
<reference evidence="2 3" key="1">
    <citation type="submission" date="2020-08" db="EMBL/GenBank/DDBJ databases">
        <title>Croceimicrobium hydrocarbonivorans gen. nov., sp. nov., a novel marine bacterium isolated from a bacterial consortium that degrades polyethylene terephthalate.</title>
        <authorList>
            <person name="Liu R."/>
        </authorList>
    </citation>
    <scope>NUCLEOTIDE SEQUENCE [LARGE SCALE GENOMIC DNA]</scope>
    <source>
        <strain evidence="2 3">A20-9</strain>
    </source>
</reference>
<dbReference type="KEGG" id="chyd:H4K34_17320"/>
<evidence type="ECO:0000313" key="2">
    <source>
        <dbReference type="EMBL" id="QNR24108.1"/>
    </source>
</evidence>
<gene>
    <name evidence="2" type="ORF">H4K34_17320</name>
</gene>
<sequence>MANYDAIVVGAGVSGLIAAKELESYNLKTLIIDQSPQVGGRLKTDFFEGFTLDQGFQVILSAYPMVKKHLDLKALECKAFDPGAFIFNGAKSFTVSDVKRNPAAAISMFFSPVGSIWDKLKMAKLRKWVLEQSVEDIFEIKEESTYDYLRGYGFSRKIIERFFRPFFSGIFLENDLETSNRQCLFVFKMFAEGEACLPKKGIASVAQQIKAGLRSTEFRLNTEVLKVEKGQVHLKDGSSLEAKQIIIACEPGALLPQLADSTEWNPTLQAYFEGTAGKLAKSLIGLNSDPEGLISNVACLSKVQPAYAPKGKHLYSVSLKQDPGLSENQLEAKIQSELAPLLGTQASQWKLIRTYKVNRSLPRIDQVVYSRSFEESRVLDGIYLAGDHILNPSLNAAMLSGELAAKALILNHQAS</sequence>
<proteinExistence type="predicted"/>
<dbReference type="SUPFAM" id="SSF51905">
    <property type="entry name" value="FAD/NAD(P)-binding domain"/>
    <property type="match status" value="1"/>
</dbReference>
<dbReference type="AlphaFoldDB" id="A0A7H0VEG0"/>
<dbReference type="Pfam" id="PF01593">
    <property type="entry name" value="Amino_oxidase"/>
    <property type="match status" value="1"/>
</dbReference>
<dbReference type="GO" id="GO:0016491">
    <property type="term" value="F:oxidoreductase activity"/>
    <property type="evidence" value="ECO:0007669"/>
    <property type="project" value="InterPro"/>
</dbReference>
<dbReference type="RefSeq" id="WP_210758642.1">
    <property type="nucleotide sequence ID" value="NZ_CP060139.1"/>
</dbReference>
<evidence type="ECO:0000259" key="1">
    <source>
        <dbReference type="Pfam" id="PF01593"/>
    </source>
</evidence>